<evidence type="ECO:0000256" key="2">
    <source>
        <dbReference type="SAM" id="Phobius"/>
    </source>
</evidence>
<proteinExistence type="predicted"/>
<organism evidence="3">
    <name type="scientific">marine metagenome</name>
    <dbReference type="NCBI Taxonomy" id="408172"/>
    <lineage>
        <taxon>unclassified sequences</taxon>
        <taxon>metagenomes</taxon>
        <taxon>ecological metagenomes</taxon>
    </lineage>
</organism>
<protein>
    <submittedName>
        <fullName evidence="3">Uncharacterized protein</fullName>
    </submittedName>
</protein>
<feature type="transmembrane region" description="Helical" evidence="2">
    <location>
        <begin position="6"/>
        <end position="22"/>
    </location>
</feature>
<feature type="non-terminal residue" evidence="3">
    <location>
        <position position="127"/>
    </location>
</feature>
<dbReference type="EMBL" id="UINC01186859">
    <property type="protein sequence ID" value="SVD99289.1"/>
    <property type="molecule type" value="Genomic_DNA"/>
</dbReference>
<keyword evidence="2" id="KW-0812">Transmembrane</keyword>
<gene>
    <name evidence="3" type="ORF">METZ01_LOCUS452143</name>
</gene>
<feature type="compositionally biased region" description="Basic and acidic residues" evidence="1">
    <location>
        <begin position="105"/>
        <end position="114"/>
    </location>
</feature>
<evidence type="ECO:0000313" key="3">
    <source>
        <dbReference type="EMBL" id="SVD99289.1"/>
    </source>
</evidence>
<name>A0A382ZVJ3_9ZZZZ</name>
<keyword evidence="2" id="KW-1133">Transmembrane helix</keyword>
<evidence type="ECO:0000256" key="1">
    <source>
        <dbReference type="SAM" id="MobiDB-lite"/>
    </source>
</evidence>
<reference evidence="3" key="1">
    <citation type="submission" date="2018-05" db="EMBL/GenBank/DDBJ databases">
        <authorList>
            <person name="Lanie J.A."/>
            <person name="Ng W.-L."/>
            <person name="Kazmierczak K.M."/>
            <person name="Andrzejewski T.M."/>
            <person name="Davidsen T.M."/>
            <person name="Wayne K.J."/>
            <person name="Tettelin H."/>
            <person name="Glass J.I."/>
            <person name="Rusch D."/>
            <person name="Podicherti R."/>
            <person name="Tsui H.-C.T."/>
            <person name="Winkler M.E."/>
        </authorList>
    </citation>
    <scope>NUCLEOTIDE SEQUENCE</scope>
</reference>
<sequence>MLASIYDITLIFFIGFIGWYLIHTVPSDLDTRAVRLKTPSAEDSMETLKLLRRKSATDEKMKDRIELLNEAVDKATQEQAESLDRIDQLSLKLGSDSSSVSAKSRRIDESSDRIEQMGQSIEALNQM</sequence>
<keyword evidence="2" id="KW-0472">Membrane</keyword>
<dbReference type="AlphaFoldDB" id="A0A382ZVJ3"/>
<accession>A0A382ZVJ3</accession>
<feature type="region of interest" description="Disordered" evidence="1">
    <location>
        <begin position="94"/>
        <end position="114"/>
    </location>
</feature>